<dbReference type="PANTHER" id="PTHR46148:SF60">
    <property type="entry name" value="CHROMO DOMAIN-CONTAINING PROTEIN"/>
    <property type="match status" value="1"/>
</dbReference>
<reference evidence="2" key="1">
    <citation type="submission" date="2023-08" db="EMBL/GenBank/DDBJ databases">
        <title>A de novo genome assembly of Solanum verrucosum Schlechtendal, a Mexican diploid species geographically isolated from the other diploid A-genome species in potato relatives.</title>
        <authorList>
            <person name="Hosaka K."/>
        </authorList>
    </citation>
    <scope>NUCLEOTIDE SEQUENCE</scope>
    <source>
        <tissue evidence="2">Young leaves</tissue>
    </source>
</reference>
<dbReference type="EMBL" id="CP133621">
    <property type="protein sequence ID" value="WMV50038.1"/>
    <property type="molecule type" value="Genomic_DNA"/>
</dbReference>
<sequence length="134" mass="15207">MEGVMRFGKKGKLSPCFMGPYQILRRICKVAYEIDLSSDLALVHPIFDVSLFKKCVGDQTSIVPLGGLGVKENLSYEQVPIEILDRQVLKLRNKEVSFVIVFWRNQLVEDATWEAEADMKSCYPHLFPSVPTKA</sequence>
<keyword evidence="3" id="KW-1185">Reference proteome</keyword>
<dbReference type="Proteomes" id="UP001234989">
    <property type="component" value="Chromosome 10"/>
</dbReference>
<evidence type="ECO:0000259" key="1">
    <source>
        <dbReference type="Pfam" id="PF24626"/>
    </source>
</evidence>
<feature type="domain" description="Tf2-1-like SH3-like" evidence="1">
    <location>
        <begin position="6"/>
        <end position="56"/>
    </location>
</feature>
<gene>
    <name evidence="2" type="ORF">MTR67_043423</name>
</gene>
<dbReference type="InterPro" id="IPR056924">
    <property type="entry name" value="SH3_Tf2-1"/>
</dbReference>
<evidence type="ECO:0000313" key="3">
    <source>
        <dbReference type="Proteomes" id="UP001234989"/>
    </source>
</evidence>
<dbReference type="PANTHER" id="PTHR46148">
    <property type="entry name" value="CHROMO DOMAIN-CONTAINING PROTEIN"/>
    <property type="match status" value="1"/>
</dbReference>
<name>A0AAF0URA9_SOLVR</name>
<evidence type="ECO:0000313" key="2">
    <source>
        <dbReference type="EMBL" id="WMV50038.1"/>
    </source>
</evidence>
<protein>
    <recommendedName>
        <fullName evidence="1">Tf2-1-like SH3-like domain-containing protein</fullName>
    </recommendedName>
</protein>
<organism evidence="2 3">
    <name type="scientific">Solanum verrucosum</name>
    <dbReference type="NCBI Taxonomy" id="315347"/>
    <lineage>
        <taxon>Eukaryota</taxon>
        <taxon>Viridiplantae</taxon>
        <taxon>Streptophyta</taxon>
        <taxon>Embryophyta</taxon>
        <taxon>Tracheophyta</taxon>
        <taxon>Spermatophyta</taxon>
        <taxon>Magnoliopsida</taxon>
        <taxon>eudicotyledons</taxon>
        <taxon>Gunneridae</taxon>
        <taxon>Pentapetalae</taxon>
        <taxon>asterids</taxon>
        <taxon>lamiids</taxon>
        <taxon>Solanales</taxon>
        <taxon>Solanaceae</taxon>
        <taxon>Solanoideae</taxon>
        <taxon>Solaneae</taxon>
        <taxon>Solanum</taxon>
    </lineage>
</organism>
<dbReference type="Pfam" id="PF24626">
    <property type="entry name" value="SH3_Tf2-1"/>
    <property type="match status" value="1"/>
</dbReference>
<accession>A0AAF0URA9</accession>
<proteinExistence type="predicted"/>
<dbReference type="AlphaFoldDB" id="A0AAF0URA9"/>